<accession>A0AA40A9L2</accession>
<dbReference type="GO" id="GO:0005388">
    <property type="term" value="F:P-type calcium transporter activity"/>
    <property type="evidence" value="ECO:0007669"/>
    <property type="project" value="TreeGrafter"/>
</dbReference>
<evidence type="ECO:0000313" key="6">
    <source>
        <dbReference type="EMBL" id="KAK0711781.1"/>
    </source>
</evidence>
<keyword evidence="7" id="KW-1185">Reference proteome</keyword>
<dbReference type="InterPro" id="IPR059000">
    <property type="entry name" value="ATPase_P-type_domA"/>
</dbReference>
<dbReference type="Gene3D" id="2.70.150.10">
    <property type="entry name" value="Calcium-transporting ATPase, cytoplasmic transduction domain A"/>
    <property type="match status" value="1"/>
</dbReference>
<comment type="subcellular location">
    <subcellularLocation>
        <location evidence="1">Endomembrane system</location>
        <topology evidence="1">Multi-pass membrane protein</topology>
    </subcellularLocation>
</comment>
<dbReference type="InterPro" id="IPR008250">
    <property type="entry name" value="ATPase_P-typ_transduc_dom_A_sf"/>
</dbReference>
<dbReference type="GO" id="GO:0006874">
    <property type="term" value="P:intracellular calcium ion homeostasis"/>
    <property type="evidence" value="ECO:0007669"/>
    <property type="project" value="TreeGrafter"/>
</dbReference>
<evidence type="ECO:0000256" key="3">
    <source>
        <dbReference type="SAM" id="MobiDB-lite"/>
    </source>
</evidence>
<evidence type="ECO:0000256" key="4">
    <source>
        <dbReference type="SAM" id="Phobius"/>
    </source>
</evidence>
<dbReference type="GO" id="GO:0016887">
    <property type="term" value="F:ATP hydrolysis activity"/>
    <property type="evidence" value="ECO:0007669"/>
    <property type="project" value="InterPro"/>
</dbReference>
<sequence length="401" mass="43319">MVYSAPLSNQLSSSAAPPGDDDPLYTRHSTTKANGAGFLLNLEDTFTPDPGTKDMFIIPNNPFTFSPGQLSKLLNPKSLDAFYGLGGLVGLKKGLRTNRNTSLSADETNIDGTVDFEHVTPRGTPKYGANGDTITYNDKVLILLTAAAVVSLTLGIYQTVGVKHINGTVKLEWVKGVAIIVAIIIIIMVGTLNDWQMERQFNKLNQKYNNRTVKVIRSGKSAEISIFGINIGDMIYLNPGDLVPMDGIFISGYAIKYDESSTIGESDLLKKVPADKLDPFIISRSKINKGTGTFLVTAIVKLGGGATLLLFLILLIKFYVGLPNNPDTANQKGQTSLRLFITLVTIIIVAIPEGLPLAVTLALTFTTTRIMKDNNLVRVLKTCEIIGNATTVYSDKTGTLT</sequence>
<proteinExistence type="predicted"/>
<organism evidence="6 7">
    <name type="scientific">Lasiosphaeris hirsuta</name>
    <dbReference type="NCBI Taxonomy" id="260670"/>
    <lineage>
        <taxon>Eukaryota</taxon>
        <taxon>Fungi</taxon>
        <taxon>Dikarya</taxon>
        <taxon>Ascomycota</taxon>
        <taxon>Pezizomycotina</taxon>
        <taxon>Sordariomycetes</taxon>
        <taxon>Sordariomycetidae</taxon>
        <taxon>Sordariales</taxon>
        <taxon>Lasiosphaeriaceae</taxon>
        <taxon>Lasiosphaeris</taxon>
    </lineage>
</organism>
<evidence type="ECO:0000256" key="2">
    <source>
        <dbReference type="ARBA" id="ARBA00022842"/>
    </source>
</evidence>
<dbReference type="GO" id="GO:0005886">
    <property type="term" value="C:plasma membrane"/>
    <property type="evidence" value="ECO:0007669"/>
    <property type="project" value="TreeGrafter"/>
</dbReference>
<dbReference type="NCBIfam" id="TIGR01494">
    <property type="entry name" value="ATPase_P-type"/>
    <property type="match status" value="1"/>
</dbReference>
<keyword evidence="2" id="KW-0460">Magnesium</keyword>
<dbReference type="InterPro" id="IPR001757">
    <property type="entry name" value="P_typ_ATPase"/>
</dbReference>
<feature type="transmembrane region" description="Helical" evidence="4">
    <location>
        <begin position="140"/>
        <end position="161"/>
    </location>
</feature>
<feature type="transmembrane region" description="Helical" evidence="4">
    <location>
        <begin position="294"/>
        <end position="320"/>
    </location>
</feature>
<evidence type="ECO:0000313" key="7">
    <source>
        <dbReference type="Proteomes" id="UP001172102"/>
    </source>
</evidence>
<feature type="region of interest" description="Disordered" evidence="3">
    <location>
        <begin position="1"/>
        <end position="23"/>
    </location>
</feature>
<keyword evidence="4" id="KW-1133">Transmembrane helix</keyword>
<dbReference type="Pfam" id="PF00122">
    <property type="entry name" value="E1-E2_ATPase"/>
    <property type="match status" value="1"/>
</dbReference>
<dbReference type="GO" id="GO:0005524">
    <property type="term" value="F:ATP binding"/>
    <property type="evidence" value="ECO:0007669"/>
    <property type="project" value="InterPro"/>
</dbReference>
<dbReference type="EMBL" id="JAUKUA010000005">
    <property type="protein sequence ID" value="KAK0711781.1"/>
    <property type="molecule type" value="Genomic_DNA"/>
</dbReference>
<feature type="compositionally biased region" description="Polar residues" evidence="3">
    <location>
        <begin position="1"/>
        <end position="15"/>
    </location>
</feature>
<keyword evidence="4" id="KW-0472">Membrane</keyword>
<feature type="transmembrane region" description="Helical" evidence="4">
    <location>
        <begin position="173"/>
        <end position="193"/>
    </location>
</feature>
<reference evidence="6" key="1">
    <citation type="submission" date="2023-06" db="EMBL/GenBank/DDBJ databases">
        <title>Genome-scale phylogeny and comparative genomics of the fungal order Sordariales.</title>
        <authorList>
            <consortium name="Lawrence Berkeley National Laboratory"/>
            <person name="Hensen N."/>
            <person name="Bonometti L."/>
            <person name="Westerberg I."/>
            <person name="Brannstrom I.O."/>
            <person name="Guillou S."/>
            <person name="Cros-Aarteil S."/>
            <person name="Calhoun S."/>
            <person name="Haridas S."/>
            <person name="Kuo A."/>
            <person name="Mondo S."/>
            <person name="Pangilinan J."/>
            <person name="Riley R."/>
            <person name="Labutti K."/>
            <person name="Andreopoulos B."/>
            <person name="Lipzen A."/>
            <person name="Chen C."/>
            <person name="Yanf M."/>
            <person name="Daum C."/>
            <person name="Ng V."/>
            <person name="Clum A."/>
            <person name="Steindorff A."/>
            <person name="Ohm R."/>
            <person name="Martin F."/>
            <person name="Silar P."/>
            <person name="Natvig D."/>
            <person name="Lalanne C."/>
            <person name="Gautier V."/>
            <person name="Ament-Velasquez S.L."/>
            <person name="Kruys A."/>
            <person name="Hutchinson M.I."/>
            <person name="Powell A.J."/>
            <person name="Barry K."/>
            <person name="Miller A.N."/>
            <person name="Grigoriev I.V."/>
            <person name="Debuchy R."/>
            <person name="Gladieux P."/>
            <person name="Thoren M.H."/>
            <person name="Johannesson H."/>
        </authorList>
    </citation>
    <scope>NUCLEOTIDE SEQUENCE</scope>
    <source>
        <strain evidence="6">SMH4607-1</strain>
    </source>
</reference>
<keyword evidence="4" id="KW-0812">Transmembrane</keyword>
<dbReference type="Proteomes" id="UP001172102">
    <property type="component" value="Unassembled WGS sequence"/>
</dbReference>
<dbReference type="PANTHER" id="PTHR24093:SF369">
    <property type="entry name" value="CALCIUM-TRANSPORTING ATPASE"/>
    <property type="match status" value="1"/>
</dbReference>
<dbReference type="AlphaFoldDB" id="A0AA40A9L2"/>
<protein>
    <recommendedName>
        <fullName evidence="5">P-type ATPase A domain-containing protein</fullName>
    </recommendedName>
</protein>
<dbReference type="SUPFAM" id="SSF81665">
    <property type="entry name" value="Calcium ATPase, transmembrane domain M"/>
    <property type="match status" value="1"/>
</dbReference>
<evidence type="ECO:0000259" key="5">
    <source>
        <dbReference type="Pfam" id="PF00122"/>
    </source>
</evidence>
<dbReference type="GO" id="GO:0012505">
    <property type="term" value="C:endomembrane system"/>
    <property type="evidence" value="ECO:0007669"/>
    <property type="project" value="UniProtKB-SubCell"/>
</dbReference>
<dbReference type="Gene3D" id="1.20.1110.10">
    <property type="entry name" value="Calcium-transporting ATPase, transmembrane domain"/>
    <property type="match status" value="1"/>
</dbReference>
<gene>
    <name evidence="6" type="ORF">B0H67DRAFT_602478</name>
</gene>
<dbReference type="SUPFAM" id="SSF81653">
    <property type="entry name" value="Calcium ATPase, transduction domain A"/>
    <property type="match status" value="1"/>
</dbReference>
<dbReference type="InterPro" id="IPR023298">
    <property type="entry name" value="ATPase_P-typ_TM_dom_sf"/>
</dbReference>
<name>A0AA40A9L2_9PEZI</name>
<feature type="domain" description="P-type ATPase A" evidence="5">
    <location>
        <begin position="209"/>
        <end position="299"/>
    </location>
</feature>
<feature type="transmembrane region" description="Helical" evidence="4">
    <location>
        <begin position="340"/>
        <end position="365"/>
    </location>
</feature>
<evidence type="ECO:0000256" key="1">
    <source>
        <dbReference type="ARBA" id="ARBA00004127"/>
    </source>
</evidence>
<dbReference type="PANTHER" id="PTHR24093">
    <property type="entry name" value="CATION TRANSPORTING ATPASE"/>
    <property type="match status" value="1"/>
</dbReference>
<comment type="caution">
    <text evidence="6">The sequence shown here is derived from an EMBL/GenBank/DDBJ whole genome shotgun (WGS) entry which is preliminary data.</text>
</comment>